<evidence type="ECO:0000256" key="7">
    <source>
        <dbReference type="ARBA" id="ARBA00023160"/>
    </source>
</evidence>
<evidence type="ECO:0000259" key="8">
    <source>
        <dbReference type="Pfam" id="PF01643"/>
    </source>
</evidence>
<dbReference type="InterPro" id="IPR002864">
    <property type="entry name" value="Acyl-ACP_thioesterase_NHD"/>
</dbReference>
<dbReference type="InterPro" id="IPR049427">
    <property type="entry name" value="Acyl-ACP_TE_C"/>
</dbReference>
<evidence type="ECO:0000259" key="9">
    <source>
        <dbReference type="Pfam" id="PF20791"/>
    </source>
</evidence>
<accession>E1R9D5</accession>
<evidence type="ECO:0000256" key="1">
    <source>
        <dbReference type="ARBA" id="ARBA00006500"/>
    </source>
</evidence>
<keyword evidence="6" id="KW-0443">Lipid metabolism</keyword>
<dbReference type="InterPro" id="IPR045023">
    <property type="entry name" value="FATA/B"/>
</dbReference>
<keyword evidence="7" id="KW-0275">Fatty acid biosynthesis</keyword>
<protein>
    <submittedName>
        <fullName evidence="10">Acyl-ACP thioesterase</fullName>
    </submittedName>
</protein>
<keyword evidence="2" id="KW-0444">Lipid biosynthesis</keyword>
<organism evidence="10 11">
    <name type="scientific">Sediminispirochaeta smaragdinae (strain DSM 11293 / JCM 15392 / SEBR 4228)</name>
    <name type="common">Spirochaeta smaragdinae</name>
    <dbReference type="NCBI Taxonomy" id="573413"/>
    <lineage>
        <taxon>Bacteria</taxon>
        <taxon>Pseudomonadati</taxon>
        <taxon>Spirochaetota</taxon>
        <taxon>Spirochaetia</taxon>
        <taxon>Spirochaetales</taxon>
        <taxon>Spirochaetaceae</taxon>
        <taxon>Sediminispirochaeta</taxon>
    </lineage>
</organism>
<evidence type="ECO:0000256" key="2">
    <source>
        <dbReference type="ARBA" id="ARBA00022516"/>
    </source>
</evidence>
<feature type="domain" description="Acyl-ACP thioesterase-like C-terminal" evidence="9">
    <location>
        <begin position="161"/>
        <end position="253"/>
    </location>
</feature>
<dbReference type="Gene3D" id="3.10.129.10">
    <property type="entry name" value="Hotdog Thioesterase"/>
    <property type="match status" value="1"/>
</dbReference>
<dbReference type="CDD" id="cd00586">
    <property type="entry name" value="4HBT"/>
    <property type="match status" value="1"/>
</dbReference>
<feature type="domain" description="Acyl-ACP thioesterase N-terminal hotdog" evidence="8">
    <location>
        <begin position="17"/>
        <end position="138"/>
    </location>
</feature>
<evidence type="ECO:0000313" key="11">
    <source>
        <dbReference type="Proteomes" id="UP000002318"/>
    </source>
</evidence>
<dbReference type="RefSeq" id="WP_013256561.1">
    <property type="nucleotide sequence ID" value="NC_014364.1"/>
</dbReference>
<evidence type="ECO:0000313" key="10">
    <source>
        <dbReference type="EMBL" id="ADK83104.1"/>
    </source>
</evidence>
<dbReference type="PANTHER" id="PTHR31727:SF6">
    <property type="entry name" value="OLEOYL-ACYL CARRIER PROTEIN THIOESTERASE 1, CHLOROPLASTIC"/>
    <property type="match status" value="1"/>
</dbReference>
<dbReference type="GO" id="GO:0000036">
    <property type="term" value="F:acyl carrier activity"/>
    <property type="evidence" value="ECO:0007669"/>
    <property type="project" value="TreeGrafter"/>
</dbReference>
<dbReference type="GO" id="GO:0016297">
    <property type="term" value="F:fatty acyl-[ACP] hydrolase activity"/>
    <property type="evidence" value="ECO:0007669"/>
    <property type="project" value="InterPro"/>
</dbReference>
<dbReference type="Pfam" id="PF20791">
    <property type="entry name" value="Acyl-ACP_TE_C"/>
    <property type="match status" value="1"/>
</dbReference>
<evidence type="ECO:0000256" key="3">
    <source>
        <dbReference type="ARBA" id="ARBA00022801"/>
    </source>
</evidence>
<dbReference type="STRING" id="573413.Spirs_4020"/>
<gene>
    <name evidence="10" type="ordered locus">Spirs_4020</name>
</gene>
<dbReference type="InterPro" id="IPR029069">
    <property type="entry name" value="HotDog_dom_sf"/>
</dbReference>
<evidence type="ECO:0000256" key="5">
    <source>
        <dbReference type="ARBA" id="ARBA00022946"/>
    </source>
</evidence>
<dbReference type="AlphaFoldDB" id="E1R9D5"/>
<keyword evidence="3" id="KW-0378">Hydrolase</keyword>
<name>E1R9D5_SEDSS</name>
<dbReference type="eggNOG" id="COG3884">
    <property type="taxonomic scope" value="Bacteria"/>
</dbReference>
<dbReference type="SUPFAM" id="SSF54637">
    <property type="entry name" value="Thioesterase/thiol ester dehydrase-isomerase"/>
    <property type="match status" value="2"/>
</dbReference>
<dbReference type="Pfam" id="PF01643">
    <property type="entry name" value="Acyl-ACP_TE"/>
    <property type="match status" value="1"/>
</dbReference>
<keyword evidence="11" id="KW-1185">Reference proteome</keyword>
<dbReference type="EMBL" id="CP002116">
    <property type="protein sequence ID" value="ADK83104.1"/>
    <property type="molecule type" value="Genomic_DNA"/>
</dbReference>
<evidence type="ECO:0000256" key="4">
    <source>
        <dbReference type="ARBA" id="ARBA00022832"/>
    </source>
</evidence>
<proteinExistence type="inferred from homology"/>
<comment type="similarity">
    <text evidence="1">Belongs to the acyl-ACP thioesterase family.</text>
</comment>
<keyword evidence="5" id="KW-0809">Transit peptide</keyword>
<dbReference type="HOGENOM" id="CLU_045466_2_0_12"/>
<dbReference type="KEGG" id="ssm:Spirs_4020"/>
<sequence>MQKLSETPKILPLCTSQIIVPYYDVGFDFELTPAAVLHYAENAAAGHCAAIGKPIPMLMKEGFIWMLARGQMEMRRYPRYGETITIKTWLSERSAVHAWREYHIIDSAGTLIGCCRGDWVFIDIKKRRPCRIIDAFIQGWPVNQVKALERPMSKHPQQHDEFKFELEFMVRRGDIDTNRHVNNVRYLEWATEAIPQQWYESKKLTYIEGNFMQETGYGRTVVSAVTPYNNGFIHVVSDKEAGIALANAISEWNAR</sequence>
<dbReference type="PANTHER" id="PTHR31727">
    <property type="entry name" value="OLEOYL-ACYL CARRIER PROTEIN THIOESTERASE 1, CHLOROPLASTIC"/>
    <property type="match status" value="1"/>
</dbReference>
<keyword evidence="4" id="KW-0276">Fatty acid metabolism</keyword>
<reference evidence="10 11" key="1">
    <citation type="journal article" date="2010" name="Stand. Genomic Sci.">
        <title>Complete genome sequence of Spirochaeta smaragdinae type strain (SEBR 4228).</title>
        <authorList>
            <person name="Mavromatis K."/>
            <person name="Yasawong M."/>
            <person name="Chertkov O."/>
            <person name="Lapidus A."/>
            <person name="Lucas S."/>
            <person name="Nolan M."/>
            <person name="Del Rio T.G."/>
            <person name="Tice H."/>
            <person name="Cheng J.F."/>
            <person name="Pitluck S."/>
            <person name="Liolios K."/>
            <person name="Ivanova N."/>
            <person name="Tapia R."/>
            <person name="Han C."/>
            <person name="Bruce D."/>
            <person name="Goodwin L."/>
            <person name="Pati A."/>
            <person name="Chen A."/>
            <person name="Palaniappan K."/>
            <person name="Land M."/>
            <person name="Hauser L."/>
            <person name="Chang Y.J."/>
            <person name="Jeffries C.D."/>
            <person name="Detter J.C."/>
            <person name="Rohde M."/>
            <person name="Brambilla E."/>
            <person name="Spring S."/>
            <person name="Goker M."/>
            <person name="Sikorski J."/>
            <person name="Woyke T."/>
            <person name="Bristow J."/>
            <person name="Eisen J.A."/>
            <person name="Markowitz V."/>
            <person name="Hugenholtz P."/>
            <person name="Klenk H.P."/>
            <person name="Kyrpides N.C."/>
        </authorList>
    </citation>
    <scope>NUCLEOTIDE SEQUENCE [LARGE SCALE GENOMIC DNA]</scope>
    <source>
        <strain evidence="11">DSM 11293 / JCM 15392 / SEBR 4228</strain>
    </source>
</reference>
<evidence type="ECO:0000256" key="6">
    <source>
        <dbReference type="ARBA" id="ARBA00023098"/>
    </source>
</evidence>
<dbReference type="Proteomes" id="UP000002318">
    <property type="component" value="Chromosome"/>
</dbReference>